<dbReference type="PROSITE" id="PS51379">
    <property type="entry name" value="4FE4S_FER_2"/>
    <property type="match status" value="1"/>
</dbReference>
<evidence type="ECO:0000256" key="3">
    <source>
        <dbReference type="ARBA" id="ARBA00022692"/>
    </source>
</evidence>
<accession>A0A3G1KR85</accession>
<sequence length="329" mass="37395">MGTYWALKQNYRILQTILDENLPPVGRFRLLSQGLSSAHCLPECEHAIGDRACMACGNCVDACPQVLRKYQALDASNNRTSMFLEQAVGESCIRCYSCIGSCPQVDKQLKNFAVRFRLAEKMVHWFLVLCYFGLAATGIGLNHFRSDWSGSFVLIMALLHRIFALGFLSTPFIFYLFDRHHLKRILRNVFSFGPKDLLWLKDAYRYLTGKDRHSLFQGDFNSGQKCWYLIVIGSFFVLGLTGAAKFTTFGVTPGLKSITVIHIVWAVIMDVTFVTHLYRKLVSRNLIRFRLYTNHKFALTFPEEERKSEPAYAVQTVSPLIDQGGSAKA</sequence>
<evidence type="ECO:0000256" key="7">
    <source>
        <dbReference type="ARBA" id="ARBA00023014"/>
    </source>
</evidence>
<dbReference type="Proteomes" id="UP000323521">
    <property type="component" value="Chromosome"/>
</dbReference>
<feature type="transmembrane region" description="Helical" evidence="9">
    <location>
        <begin position="258"/>
        <end position="278"/>
    </location>
</feature>
<organism evidence="11 12">
    <name type="scientific">Formimonas warabiya</name>
    <dbReference type="NCBI Taxonomy" id="1761012"/>
    <lineage>
        <taxon>Bacteria</taxon>
        <taxon>Bacillati</taxon>
        <taxon>Bacillota</taxon>
        <taxon>Clostridia</taxon>
        <taxon>Eubacteriales</taxon>
        <taxon>Peptococcaceae</taxon>
        <taxon>Candidatus Formimonas</taxon>
    </lineage>
</organism>
<dbReference type="Gene3D" id="1.20.950.20">
    <property type="entry name" value="Transmembrane di-heme cytochromes, Chain C"/>
    <property type="match status" value="1"/>
</dbReference>
<dbReference type="OrthoDB" id="9813995at2"/>
<name>A0A3G1KR85_FORW1</name>
<dbReference type="GO" id="GO:0005886">
    <property type="term" value="C:plasma membrane"/>
    <property type="evidence" value="ECO:0007669"/>
    <property type="project" value="UniProtKB-SubCell"/>
</dbReference>
<dbReference type="GO" id="GO:0046872">
    <property type="term" value="F:metal ion binding"/>
    <property type="evidence" value="ECO:0007669"/>
    <property type="project" value="UniProtKB-KW"/>
</dbReference>
<dbReference type="SUPFAM" id="SSF81342">
    <property type="entry name" value="Transmembrane di-heme cytochromes"/>
    <property type="match status" value="1"/>
</dbReference>
<dbReference type="InterPro" id="IPR011577">
    <property type="entry name" value="Cyt_b561_bac/Ni-Hgenase"/>
</dbReference>
<evidence type="ECO:0000256" key="4">
    <source>
        <dbReference type="ARBA" id="ARBA00022723"/>
    </source>
</evidence>
<keyword evidence="7" id="KW-0411">Iron-sulfur</keyword>
<dbReference type="Gene3D" id="3.30.70.20">
    <property type="match status" value="1"/>
</dbReference>
<proteinExistence type="predicted"/>
<dbReference type="Pfam" id="PF01292">
    <property type="entry name" value="Ni_hydr_CYTB"/>
    <property type="match status" value="1"/>
</dbReference>
<feature type="transmembrane region" description="Helical" evidence="9">
    <location>
        <begin position="153"/>
        <end position="177"/>
    </location>
</feature>
<gene>
    <name evidence="11" type="ORF">DCMF_09470</name>
</gene>
<evidence type="ECO:0000256" key="6">
    <source>
        <dbReference type="ARBA" id="ARBA00023004"/>
    </source>
</evidence>
<dbReference type="GO" id="GO:0051536">
    <property type="term" value="F:iron-sulfur cluster binding"/>
    <property type="evidence" value="ECO:0007669"/>
    <property type="project" value="UniProtKB-KW"/>
</dbReference>
<keyword evidence="5 9" id="KW-1133">Transmembrane helix</keyword>
<dbReference type="RefSeq" id="WP_148134211.1">
    <property type="nucleotide sequence ID" value="NZ_CP017634.1"/>
</dbReference>
<reference evidence="11 12" key="1">
    <citation type="submission" date="2016-10" db="EMBL/GenBank/DDBJ databases">
        <title>Complete Genome Sequence of Peptococcaceae strain DCMF.</title>
        <authorList>
            <person name="Edwards R.J."/>
            <person name="Holland S.I."/>
            <person name="Deshpande N.P."/>
            <person name="Wong Y.K."/>
            <person name="Ertan H."/>
            <person name="Manefield M."/>
            <person name="Russell T.L."/>
            <person name="Lee M.J."/>
        </authorList>
    </citation>
    <scope>NUCLEOTIDE SEQUENCE [LARGE SCALE GENOMIC DNA]</scope>
    <source>
        <strain evidence="11 12">DCMF</strain>
    </source>
</reference>
<feature type="transmembrane region" description="Helical" evidence="9">
    <location>
        <begin position="226"/>
        <end position="246"/>
    </location>
</feature>
<keyword evidence="4" id="KW-0479">Metal-binding</keyword>
<dbReference type="EMBL" id="CP017634">
    <property type="protein sequence ID" value="ATW24971.1"/>
    <property type="molecule type" value="Genomic_DNA"/>
</dbReference>
<dbReference type="InterPro" id="IPR017900">
    <property type="entry name" value="4Fe4S_Fe_S_CS"/>
</dbReference>
<dbReference type="AlphaFoldDB" id="A0A3G1KR85"/>
<feature type="domain" description="4Fe-4S ferredoxin-type" evidence="10">
    <location>
        <begin position="45"/>
        <end position="72"/>
    </location>
</feature>
<evidence type="ECO:0000313" key="12">
    <source>
        <dbReference type="Proteomes" id="UP000323521"/>
    </source>
</evidence>
<dbReference type="GO" id="GO:0009055">
    <property type="term" value="F:electron transfer activity"/>
    <property type="evidence" value="ECO:0007669"/>
    <property type="project" value="InterPro"/>
</dbReference>
<comment type="subcellular location">
    <subcellularLocation>
        <location evidence="1">Cell membrane</location>
        <topology evidence="1">Multi-pass membrane protein</topology>
    </subcellularLocation>
</comment>
<dbReference type="SUPFAM" id="SSF54862">
    <property type="entry name" value="4Fe-4S ferredoxins"/>
    <property type="match status" value="1"/>
</dbReference>
<keyword evidence="8 9" id="KW-0472">Membrane</keyword>
<dbReference type="InterPro" id="IPR017896">
    <property type="entry name" value="4Fe4S_Fe-S-bd"/>
</dbReference>
<keyword evidence="12" id="KW-1185">Reference proteome</keyword>
<feature type="transmembrane region" description="Helical" evidence="9">
    <location>
        <begin position="122"/>
        <end position="141"/>
    </location>
</feature>
<evidence type="ECO:0000256" key="1">
    <source>
        <dbReference type="ARBA" id="ARBA00004651"/>
    </source>
</evidence>
<evidence type="ECO:0000259" key="10">
    <source>
        <dbReference type="PROSITE" id="PS51379"/>
    </source>
</evidence>
<evidence type="ECO:0000313" key="11">
    <source>
        <dbReference type="EMBL" id="ATW24971.1"/>
    </source>
</evidence>
<dbReference type="GO" id="GO:0022904">
    <property type="term" value="P:respiratory electron transport chain"/>
    <property type="evidence" value="ECO:0007669"/>
    <property type="project" value="InterPro"/>
</dbReference>
<evidence type="ECO:0000256" key="5">
    <source>
        <dbReference type="ARBA" id="ARBA00022989"/>
    </source>
</evidence>
<dbReference type="InterPro" id="IPR016174">
    <property type="entry name" value="Di-haem_cyt_TM"/>
</dbReference>
<evidence type="ECO:0000256" key="9">
    <source>
        <dbReference type="SAM" id="Phobius"/>
    </source>
</evidence>
<keyword evidence="6" id="KW-0408">Iron</keyword>
<evidence type="ECO:0000256" key="8">
    <source>
        <dbReference type="ARBA" id="ARBA00023136"/>
    </source>
</evidence>
<keyword evidence="2" id="KW-1003">Cell membrane</keyword>
<keyword evidence="3 9" id="KW-0812">Transmembrane</keyword>
<protein>
    <recommendedName>
        <fullName evidence="10">4Fe-4S ferredoxin-type domain-containing protein</fullName>
    </recommendedName>
</protein>
<evidence type="ECO:0000256" key="2">
    <source>
        <dbReference type="ARBA" id="ARBA00022475"/>
    </source>
</evidence>
<dbReference type="KEGG" id="fwa:DCMF_09470"/>
<dbReference type="Pfam" id="PF13187">
    <property type="entry name" value="Fer4_9"/>
    <property type="match status" value="1"/>
</dbReference>
<dbReference type="PROSITE" id="PS00198">
    <property type="entry name" value="4FE4S_FER_1"/>
    <property type="match status" value="1"/>
</dbReference>